<reference evidence="1" key="2">
    <citation type="journal article" date="2015" name="Data Brief">
        <title>Shoot transcriptome of the giant reed, Arundo donax.</title>
        <authorList>
            <person name="Barrero R.A."/>
            <person name="Guerrero F.D."/>
            <person name="Moolhuijzen P."/>
            <person name="Goolsby J.A."/>
            <person name="Tidwell J."/>
            <person name="Bellgard S.E."/>
            <person name="Bellgard M.I."/>
        </authorList>
    </citation>
    <scope>NUCLEOTIDE SEQUENCE</scope>
    <source>
        <tissue evidence="1">Shoot tissue taken approximately 20 cm above the soil surface</tissue>
    </source>
</reference>
<name>A0A0A9ES64_ARUDO</name>
<evidence type="ECO:0000313" key="1">
    <source>
        <dbReference type="EMBL" id="JAD98872.1"/>
    </source>
</evidence>
<dbReference type="AlphaFoldDB" id="A0A0A9ES64"/>
<dbReference type="EMBL" id="GBRH01199023">
    <property type="protein sequence ID" value="JAD98872.1"/>
    <property type="molecule type" value="Transcribed_RNA"/>
</dbReference>
<protein>
    <submittedName>
        <fullName evidence="1">Uncharacterized protein</fullName>
    </submittedName>
</protein>
<proteinExistence type="predicted"/>
<reference evidence="1" key="1">
    <citation type="submission" date="2014-09" db="EMBL/GenBank/DDBJ databases">
        <authorList>
            <person name="Magalhaes I.L.F."/>
            <person name="Oliveira U."/>
            <person name="Santos F.R."/>
            <person name="Vidigal T.H.D.A."/>
            <person name="Brescovit A.D."/>
            <person name="Santos A.J."/>
        </authorList>
    </citation>
    <scope>NUCLEOTIDE SEQUENCE</scope>
    <source>
        <tissue evidence="1">Shoot tissue taken approximately 20 cm above the soil surface</tissue>
    </source>
</reference>
<accession>A0A0A9ES64</accession>
<sequence length="46" mass="4894">MDSSRASIVVTGGPTVPIMEKTFAIDVKHPAQLSVSPAAYQYDNSL</sequence>
<organism evidence="1">
    <name type="scientific">Arundo donax</name>
    <name type="common">Giant reed</name>
    <name type="synonym">Donax arundinaceus</name>
    <dbReference type="NCBI Taxonomy" id="35708"/>
    <lineage>
        <taxon>Eukaryota</taxon>
        <taxon>Viridiplantae</taxon>
        <taxon>Streptophyta</taxon>
        <taxon>Embryophyta</taxon>
        <taxon>Tracheophyta</taxon>
        <taxon>Spermatophyta</taxon>
        <taxon>Magnoliopsida</taxon>
        <taxon>Liliopsida</taxon>
        <taxon>Poales</taxon>
        <taxon>Poaceae</taxon>
        <taxon>PACMAD clade</taxon>
        <taxon>Arundinoideae</taxon>
        <taxon>Arundineae</taxon>
        <taxon>Arundo</taxon>
    </lineage>
</organism>